<reference evidence="1 2" key="1">
    <citation type="submission" date="2019-11" db="EMBL/GenBank/DDBJ databases">
        <authorList>
            <person name="Zheng R.K."/>
            <person name="Sun C.M."/>
        </authorList>
    </citation>
    <scope>NUCLEOTIDE SEQUENCE [LARGE SCALE GENOMIC DNA]</scope>
    <source>
        <strain evidence="1 2">SRB007</strain>
    </source>
</reference>
<dbReference type="EMBL" id="CP046400">
    <property type="protein sequence ID" value="QGY39264.1"/>
    <property type="molecule type" value="Genomic_DNA"/>
</dbReference>
<dbReference type="AlphaFoldDB" id="A0A6I6JNR8"/>
<keyword evidence="2" id="KW-1185">Reference proteome</keyword>
<evidence type="ECO:0000313" key="2">
    <source>
        <dbReference type="Proteomes" id="UP000428328"/>
    </source>
</evidence>
<gene>
    <name evidence="1" type="ORF">GM415_03720</name>
</gene>
<sequence length="136" mass="14674">MTEEGQRIEFGDGGPYLFQVLDVEVQGMLLEEHGVCLLQFGQLYLPVALDAAKGMAEALTNMSQAPIGPEKLGMIPVEFDLSETTELPLLTGTASESFQHDETVYMDVSFGDTKARLCFSILTAAGVGQTLSQLPD</sequence>
<dbReference type="KEGG" id="psel:GM415_03720"/>
<dbReference type="Proteomes" id="UP000428328">
    <property type="component" value="Chromosome"/>
</dbReference>
<dbReference type="RefSeq" id="WP_158946489.1">
    <property type="nucleotide sequence ID" value="NZ_CP046400.1"/>
</dbReference>
<organism evidence="1 2">
    <name type="scientific">Pseudodesulfovibrio cashew</name>
    <dbReference type="NCBI Taxonomy" id="2678688"/>
    <lineage>
        <taxon>Bacteria</taxon>
        <taxon>Pseudomonadati</taxon>
        <taxon>Thermodesulfobacteriota</taxon>
        <taxon>Desulfovibrionia</taxon>
        <taxon>Desulfovibrionales</taxon>
        <taxon>Desulfovibrionaceae</taxon>
    </lineage>
</organism>
<evidence type="ECO:0000313" key="1">
    <source>
        <dbReference type="EMBL" id="QGY39264.1"/>
    </source>
</evidence>
<name>A0A6I6JNR8_9BACT</name>
<protein>
    <submittedName>
        <fullName evidence="1">Uncharacterized protein</fullName>
    </submittedName>
</protein>
<proteinExistence type="predicted"/>
<accession>A0A6I6JNR8</accession>